<keyword evidence="4 6" id="KW-1133">Transmembrane helix</keyword>
<organism evidence="7 8">
    <name type="scientific">Variovorax guangxiensis</name>
    <dbReference type="NCBI Taxonomy" id="1775474"/>
    <lineage>
        <taxon>Bacteria</taxon>
        <taxon>Pseudomonadati</taxon>
        <taxon>Pseudomonadota</taxon>
        <taxon>Betaproteobacteria</taxon>
        <taxon>Burkholderiales</taxon>
        <taxon>Comamonadaceae</taxon>
        <taxon>Variovorax</taxon>
    </lineage>
</organism>
<dbReference type="Pfam" id="PF01943">
    <property type="entry name" value="Polysacc_synt"/>
    <property type="match status" value="1"/>
</dbReference>
<keyword evidence="2" id="KW-1003">Cell membrane</keyword>
<evidence type="ECO:0000313" key="8">
    <source>
        <dbReference type="Proteomes" id="UP000319212"/>
    </source>
</evidence>
<feature type="transmembrane region" description="Helical" evidence="6">
    <location>
        <begin position="396"/>
        <end position="417"/>
    </location>
</feature>
<evidence type="ECO:0000256" key="5">
    <source>
        <dbReference type="ARBA" id="ARBA00023136"/>
    </source>
</evidence>
<gene>
    <name evidence="7" type="ORF">EAH82_08330</name>
</gene>
<feature type="transmembrane region" description="Helical" evidence="6">
    <location>
        <begin position="341"/>
        <end position="362"/>
    </location>
</feature>
<evidence type="ECO:0000256" key="6">
    <source>
        <dbReference type="SAM" id="Phobius"/>
    </source>
</evidence>
<feature type="transmembrane region" description="Helical" evidence="6">
    <location>
        <begin position="374"/>
        <end position="390"/>
    </location>
</feature>
<feature type="transmembrane region" description="Helical" evidence="6">
    <location>
        <begin position="246"/>
        <end position="262"/>
    </location>
</feature>
<dbReference type="GO" id="GO:0005886">
    <property type="term" value="C:plasma membrane"/>
    <property type="evidence" value="ECO:0007669"/>
    <property type="project" value="UniProtKB-SubCell"/>
</dbReference>
<comment type="caution">
    <text evidence="7">The sequence shown here is derived from an EMBL/GenBank/DDBJ whole genome shotgun (WGS) entry which is preliminary data.</text>
</comment>
<dbReference type="OrthoDB" id="8766744at2"/>
<keyword evidence="3 6" id="KW-0812">Transmembrane</keyword>
<feature type="transmembrane region" description="Helical" evidence="6">
    <location>
        <begin position="223"/>
        <end position="240"/>
    </location>
</feature>
<name>A0A502DTY4_9BURK</name>
<protein>
    <submittedName>
        <fullName evidence="7">Flippase</fullName>
    </submittedName>
</protein>
<comment type="subcellular location">
    <subcellularLocation>
        <location evidence="1">Cell membrane</location>
        <topology evidence="1">Multi-pass membrane protein</topology>
    </subcellularLocation>
</comment>
<feature type="transmembrane region" description="Helical" evidence="6">
    <location>
        <begin position="41"/>
        <end position="62"/>
    </location>
</feature>
<feature type="transmembrane region" description="Helical" evidence="6">
    <location>
        <begin position="183"/>
        <end position="202"/>
    </location>
</feature>
<reference evidence="7 8" key="1">
    <citation type="journal article" date="2019" name="Environ. Microbiol.">
        <title>Species interactions and distinct microbial communities in high Arctic permafrost affected cryosols are associated with the CH4 and CO2 gas fluxes.</title>
        <authorList>
            <person name="Altshuler I."/>
            <person name="Hamel J."/>
            <person name="Turney S."/>
            <person name="Magnuson E."/>
            <person name="Levesque R."/>
            <person name="Greer C."/>
            <person name="Whyte L.G."/>
        </authorList>
    </citation>
    <scope>NUCLEOTIDE SEQUENCE [LARGE SCALE GENOMIC DNA]</scope>
    <source>
        <strain evidence="7 8">S06.C</strain>
    </source>
</reference>
<dbReference type="RefSeq" id="WP_140840666.1">
    <property type="nucleotide sequence ID" value="NZ_RCZI01000002.1"/>
</dbReference>
<accession>A0A502DTY4</accession>
<feature type="transmembrane region" description="Helical" evidence="6">
    <location>
        <begin position="83"/>
        <end position="102"/>
    </location>
</feature>
<feature type="transmembrane region" description="Helical" evidence="6">
    <location>
        <begin position="304"/>
        <end position="329"/>
    </location>
</feature>
<evidence type="ECO:0000256" key="1">
    <source>
        <dbReference type="ARBA" id="ARBA00004651"/>
    </source>
</evidence>
<proteinExistence type="predicted"/>
<evidence type="ECO:0000313" key="7">
    <source>
        <dbReference type="EMBL" id="TPG28787.1"/>
    </source>
</evidence>
<keyword evidence="5 6" id="KW-0472">Membrane</keyword>
<feature type="transmembrane region" description="Helical" evidence="6">
    <location>
        <begin position="122"/>
        <end position="144"/>
    </location>
</feature>
<dbReference type="Proteomes" id="UP000319212">
    <property type="component" value="Unassembled WGS sequence"/>
</dbReference>
<dbReference type="InterPro" id="IPR002797">
    <property type="entry name" value="Polysacc_synth"/>
</dbReference>
<dbReference type="InterPro" id="IPR050833">
    <property type="entry name" value="Poly_Biosynth_Transport"/>
</dbReference>
<dbReference type="PANTHER" id="PTHR30250">
    <property type="entry name" value="PST FAMILY PREDICTED COLANIC ACID TRANSPORTER"/>
    <property type="match status" value="1"/>
</dbReference>
<dbReference type="CDD" id="cd13128">
    <property type="entry name" value="MATE_Wzx_like"/>
    <property type="match status" value="1"/>
</dbReference>
<evidence type="ECO:0000256" key="4">
    <source>
        <dbReference type="ARBA" id="ARBA00022989"/>
    </source>
</evidence>
<dbReference type="EMBL" id="RCZI01000002">
    <property type="protein sequence ID" value="TPG28787.1"/>
    <property type="molecule type" value="Genomic_DNA"/>
</dbReference>
<feature type="transmembrane region" description="Helical" evidence="6">
    <location>
        <begin position="156"/>
        <end position="177"/>
    </location>
</feature>
<evidence type="ECO:0000256" key="3">
    <source>
        <dbReference type="ARBA" id="ARBA00022692"/>
    </source>
</evidence>
<dbReference type="AlphaFoldDB" id="A0A502DTY4"/>
<sequence>MSLRRNVLWNLAGAGLPLVVGAALVPYLVRGLGIERFGILTLVWALVGYFSLFDLGLGRALTQQIAQKLAAGRRPDLPSLVRGGLWLATAMGALGGVALAFVAEPLAVHGLKVSEALHAEVFHALLVAALGVPLTTATVGLRGVLEAFEDFRDVNLLRMLLGMASFGLPALSVALFGPSLVPVVASLMAARLGVGAAHWVLVRRRLGGGFGGVPLARPHMRRLLAFGAWMTVSNIVSPLMVTADRFVISAVLGAAVVAYYTVPSEVLARMLILPGALTGALFPRLASLLIGDPDAARRLYRRCLALLVLVLLPVSVAIALGAHWALTLWLGADFADRSSPVVSIFAVGLLLNGVAFVPFAAVQAAGLARLTAQLHLVEAVFYFPLLLLGLDRYGLAGAALAWTARVGVDLVLLLFVAQRRVFARGIDAPMRHNLATPEPERS</sequence>
<dbReference type="PANTHER" id="PTHR30250:SF26">
    <property type="entry name" value="PSMA PROTEIN"/>
    <property type="match status" value="1"/>
</dbReference>
<feature type="transmembrane region" description="Helical" evidence="6">
    <location>
        <begin position="7"/>
        <end position="29"/>
    </location>
</feature>
<evidence type="ECO:0000256" key="2">
    <source>
        <dbReference type="ARBA" id="ARBA00022475"/>
    </source>
</evidence>